<dbReference type="RefSeq" id="WP_127746699.1">
    <property type="nucleotide sequence ID" value="NZ_SACN01000006.1"/>
</dbReference>
<evidence type="ECO:0000256" key="2">
    <source>
        <dbReference type="SAM" id="SignalP"/>
    </source>
</evidence>
<feature type="region of interest" description="Disordered" evidence="1">
    <location>
        <begin position="35"/>
        <end position="67"/>
    </location>
</feature>
<dbReference type="OrthoDB" id="7388088at2"/>
<sequence length="598" mass="62511">MRKYWLAGGGALALAAGIASLAPVFAQGAPESLLPPGFGEAPAPRPAPATPAPAPGQPAPAAPAPAGPTPTLALDPALFAPAPMPVAEALELPPSARRPVDRVGLVAGFGPTTFGTASGKYLAGIMRRLDMPLASRWASITVRRALISRVETPAGIAPADWIAERAWLLLRMGEADGARMLVQAVDVDRYNAKMYAVAAQTALATSDPAGLCPLADGGALRSKETIWPMARAICAGLSGDGAIADVLMDQARRKTSDPRGIDVQLAEKVLGVNGSGARSVNIEWTGVNQLTSWRFGMASALGVTVPADLMATVGPQVAAWQARSPMLPAADRIDAALIAARLGVFSNAALVDLYGQLADDGEELTADSKGGRLRACYVGDDDGARVAAMRWFWKGEGKEEGAAHDRFPQLILTARAAAGVTPNSDFAGDVTDLVGSMMTAGLDRRAARWAPVIAGMSDEKADAAWAILAVGAPEPVVDTRVPRVDAFAGRVEATDPHKAKMLIAALAGLGRLGGEDAPKLYSDHGVTFDLTSNWAQLIRRAAFDRQPGTVALLVAMGMQRMEWRSVSPALFYTMLRSLREVGLDGEARMIAAEAMTRL</sequence>
<reference evidence="3 4" key="1">
    <citation type="submission" date="2019-01" db="EMBL/GenBank/DDBJ databases">
        <authorList>
            <person name="Chen W.-M."/>
        </authorList>
    </citation>
    <scope>NUCLEOTIDE SEQUENCE [LARGE SCALE GENOMIC DNA]</scope>
    <source>
        <strain evidence="3 4">CCP-7</strain>
    </source>
</reference>
<dbReference type="EMBL" id="SACN01000006">
    <property type="protein sequence ID" value="RVT89111.1"/>
    <property type="molecule type" value="Genomic_DNA"/>
</dbReference>
<evidence type="ECO:0000313" key="4">
    <source>
        <dbReference type="Proteomes" id="UP000282971"/>
    </source>
</evidence>
<accession>A0A437LUK4</accession>
<feature type="chain" id="PRO_5019059413" evidence="2">
    <location>
        <begin position="27"/>
        <end position="598"/>
    </location>
</feature>
<name>A0A437LUK4_9SPHN</name>
<dbReference type="Proteomes" id="UP000282971">
    <property type="component" value="Unassembled WGS sequence"/>
</dbReference>
<keyword evidence="4" id="KW-1185">Reference proteome</keyword>
<keyword evidence="2" id="KW-0732">Signal</keyword>
<feature type="signal peptide" evidence="2">
    <location>
        <begin position="1"/>
        <end position="26"/>
    </location>
</feature>
<comment type="caution">
    <text evidence="3">The sequence shown here is derived from an EMBL/GenBank/DDBJ whole genome shotgun (WGS) entry which is preliminary data.</text>
</comment>
<protein>
    <submittedName>
        <fullName evidence="3">Uncharacterized protein</fullName>
    </submittedName>
</protein>
<proteinExistence type="predicted"/>
<evidence type="ECO:0000256" key="1">
    <source>
        <dbReference type="SAM" id="MobiDB-lite"/>
    </source>
</evidence>
<feature type="compositionally biased region" description="Pro residues" evidence="1">
    <location>
        <begin position="43"/>
        <end position="67"/>
    </location>
</feature>
<gene>
    <name evidence="3" type="ORF">EOD43_22580</name>
</gene>
<dbReference type="AlphaFoldDB" id="A0A437LUK4"/>
<organism evidence="3 4">
    <name type="scientific">Sphingomonas crocodyli</name>
    <dbReference type="NCBI Taxonomy" id="1979270"/>
    <lineage>
        <taxon>Bacteria</taxon>
        <taxon>Pseudomonadati</taxon>
        <taxon>Pseudomonadota</taxon>
        <taxon>Alphaproteobacteria</taxon>
        <taxon>Sphingomonadales</taxon>
        <taxon>Sphingomonadaceae</taxon>
        <taxon>Sphingomonas</taxon>
    </lineage>
</organism>
<evidence type="ECO:0000313" key="3">
    <source>
        <dbReference type="EMBL" id="RVT89111.1"/>
    </source>
</evidence>